<comment type="caution">
    <text evidence="2">The sequence shown here is derived from an EMBL/GenBank/DDBJ whole genome shotgun (WGS) entry which is preliminary data.</text>
</comment>
<protein>
    <submittedName>
        <fullName evidence="2">ATP-dependent protease</fullName>
    </submittedName>
</protein>
<dbReference type="PANTHER" id="PTHR46732:SF8">
    <property type="entry name" value="ATP-DEPENDENT PROTEASE LA (LON) DOMAIN PROTEIN"/>
    <property type="match status" value="1"/>
</dbReference>
<dbReference type="SUPFAM" id="SSF88697">
    <property type="entry name" value="PUA domain-like"/>
    <property type="match status" value="1"/>
</dbReference>
<dbReference type="SMART" id="SM00464">
    <property type="entry name" value="LON"/>
    <property type="match status" value="1"/>
</dbReference>
<dbReference type="Proteomes" id="UP000265509">
    <property type="component" value="Unassembled WGS sequence"/>
</dbReference>
<dbReference type="InterPro" id="IPR003111">
    <property type="entry name" value="Lon_prtase_N"/>
</dbReference>
<dbReference type="InterPro" id="IPR015947">
    <property type="entry name" value="PUA-like_sf"/>
</dbReference>
<evidence type="ECO:0000313" key="3">
    <source>
        <dbReference type="Proteomes" id="UP000265509"/>
    </source>
</evidence>
<evidence type="ECO:0000313" key="2">
    <source>
        <dbReference type="EMBL" id="RLQ20465.1"/>
    </source>
</evidence>
<dbReference type="InterPro" id="IPR046336">
    <property type="entry name" value="Lon_prtase_N_sf"/>
</dbReference>
<reference evidence="2 3" key="1">
    <citation type="submission" date="2018-07" db="EMBL/GenBank/DDBJ databases">
        <title>Halioglobus sp. genome submission.</title>
        <authorList>
            <person name="Ye M.-Q."/>
            <person name="Du Z.-J."/>
        </authorList>
    </citation>
    <scope>NUCLEOTIDE SEQUENCE [LARGE SCALE GENOMIC DNA]</scope>
    <source>
        <strain evidence="2 3">U0301</strain>
    </source>
</reference>
<accession>A0A3L7DUM8</accession>
<keyword evidence="3" id="KW-1185">Reference proteome</keyword>
<dbReference type="Gene3D" id="2.30.130.40">
    <property type="entry name" value="LON domain-like"/>
    <property type="match status" value="1"/>
</dbReference>
<evidence type="ECO:0000259" key="1">
    <source>
        <dbReference type="PROSITE" id="PS51787"/>
    </source>
</evidence>
<dbReference type="AlphaFoldDB" id="A0A3L7DUM8"/>
<organism evidence="2 3">
    <name type="scientific">Seongchinamella sediminis</name>
    <dbReference type="NCBI Taxonomy" id="2283635"/>
    <lineage>
        <taxon>Bacteria</taxon>
        <taxon>Pseudomonadati</taxon>
        <taxon>Pseudomonadota</taxon>
        <taxon>Gammaproteobacteria</taxon>
        <taxon>Cellvibrionales</taxon>
        <taxon>Halieaceae</taxon>
        <taxon>Seongchinamella</taxon>
    </lineage>
</organism>
<proteinExistence type="predicted"/>
<dbReference type="RefSeq" id="WP_117957103.1">
    <property type="nucleotide sequence ID" value="NZ_QRAN01000026.1"/>
</dbReference>
<sequence>MTAISLFPLSGVLLPHGKMPLQIFEQRYLDLVRSSLKSGEPFGNVWIRRGSEVAQRGRAAADLGDWGTLARIVDWDQLPNGLLGITIEGQGRFDLYDTEVRADGLVLGEVEYRADPEPAAMLPQWQSMLDVLHSLETHPHVQRMALAPDYDDAWQVAWTLVQLLPLEEYIKYELLGLDNIEQLMAELDLILNQISGEG</sequence>
<keyword evidence="2" id="KW-0378">Hydrolase</keyword>
<name>A0A3L7DUM8_9GAMM</name>
<dbReference type="EMBL" id="QRAN01000026">
    <property type="protein sequence ID" value="RLQ20465.1"/>
    <property type="molecule type" value="Genomic_DNA"/>
</dbReference>
<dbReference type="GO" id="GO:0006508">
    <property type="term" value="P:proteolysis"/>
    <property type="evidence" value="ECO:0007669"/>
    <property type="project" value="UniProtKB-KW"/>
</dbReference>
<gene>
    <name evidence="2" type="ORF">DWB85_17445</name>
</gene>
<dbReference type="PANTHER" id="PTHR46732">
    <property type="entry name" value="ATP-DEPENDENT PROTEASE LA (LON) DOMAIN PROTEIN"/>
    <property type="match status" value="1"/>
</dbReference>
<dbReference type="OrthoDB" id="8558970at2"/>
<keyword evidence="2" id="KW-0645">Protease</keyword>
<dbReference type="PROSITE" id="PS51787">
    <property type="entry name" value="LON_N"/>
    <property type="match status" value="1"/>
</dbReference>
<feature type="domain" description="Lon N-terminal" evidence="1">
    <location>
        <begin position="1"/>
        <end position="195"/>
    </location>
</feature>
<dbReference type="GO" id="GO:0008233">
    <property type="term" value="F:peptidase activity"/>
    <property type="evidence" value="ECO:0007669"/>
    <property type="project" value="UniProtKB-KW"/>
</dbReference>
<dbReference type="Pfam" id="PF02190">
    <property type="entry name" value="LON_substr_bdg"/>
    <property type="match status" value="1"/>
</dbReference>